<reference evidence="3" key="1">
    <citation type="submission" date="2022-04" db="EMBL/GenBank/DDBJ databases">
        <title>Carnegiea gigantea Genome sequencing and assembly v2.</title>
        <authorList>
            <person name="Copetti D."/>
            <person name="Sanderson M.J."/>
            <person name="Burquez A."/>
            <person name="Wojciechowski M.F."/>
        </authorList>
    </citation>
    <scope>NUCLEOTIDE SEQUENCE</scope>
    <source>
        <strain evidence="3">SGP5-SGP5p</strain>
        <tissue evidence="3">Aerial part</tissue>
    </source>
</reference>
<proteinExistence type="predicted"/>
<dbReference type="GO" id="GO:0005096">
    <property type="term" value="F:GTPase activator activity"/>
    <property type="evidence" value="ECO:0007669"/>
    <property type="project" value="UniProtKB-KW"/>
</dbReference>
<dbReference type="PANTHER" id="PTHR47219">
    <property type="entry name" value="RAB GTPASE-ACTIVATING PROTEIN 1-LIKE"/>
    <property type="match status" value="1"/>
</dbReference>
<evidence type="ECO:0000313" key="4">
    <source>
        <dbReference type="Proteomes" id="UP001153076"/>
    </source>
</evidence>
<keyword evidence="4" id="KW-1185">Reference proteome</keyword>
<dbReference type="Pfam" id="PF00566">
    <property type="entry name" value="RabGAP-TBC"/>
    <property type="match status" value="1"/>
</dbReference>
<gene>
    <name evidence="3" type="ORF">Cgig2_027422</name>
</gene>
<dbReference type="SUPFAM" id="SSF47923">
    <property type="entry name" value="Ypt/Rab-GAP domain of gyp1p"/>
    <property type="match status" value="2"/>
</dbReference>
<keyword evidence="1" id="KW-0343">GTPase activation</keyword>
<dbReference type="InterPro" id="IPR050302">
    <property type="entry name" value="Rab_GAP_TBC_domain"/>
</dbReference>
<dbReference type="Gene3D" id="1.10.472.80">
    <property type="entry name" value="Ypt/Rab-GAP domain of gyp1p, domain 3"/>
    <property type="match status" value="1"/>
</dbReference>
<dbReference type="AlphaFoldDB" id="A0A9Q1GXA2"/>
<evidence type="ECO:0000259" key="2">
    <source>
        <dbReference type="PROSITE" id="PS50086"/>
    </source>
</evidence>
<dbReference type="InterPro" id="IPR000195">
    <property type="entry name" value="Rab-GAP-TBC_dom"/>
</dbReference>
<protein>
    <recommendedName>
        <fullName evidence="2">Rab-GAP TBC domain-containing protein</fullName>
    </recommendedName>
</protein>
<dbReference type="FunFam" id="1.10.8.270:FF:000001">
    <property type="entry name" value="TBC1 domain family member 1"/>
    <property type="match status" value="1"/>
</dbReference>
<dbReference type="EMBL" id="JAKOGI010001030">
    <property type="protein sequence ID" value="KAJ8428290.1"/>
    <property type="molecule type" value="Genomic_DNA"/>
</dbReference>
<accession>A0A9Q1GXA2</accession>
<dbReference type="InterPro" id="IPR035969">
    <property type="entry name" value="Rab-GAP_TBC_sf"/>
</dbReference>
<evidence type="ECO:0000256" key="1">
    <source>
        <dbReference type="ARBA" id="ARBA00022468"/>
    </source>
</evidence>
<name>A0A9Q1GXA2_9CARY</name>
<evidence type="ECO:0000313" key="3">
    <source>
        <dbReference type="EMBL" id="KAJ8428290.1"/>
    </source>
</evidence>
<dbReference type="PROSITE" id="PS50086">
    <property type="entry name" value="TBC_RABGAP"/>
    <property type="match status" value="1"/>
</dbReference>
<dbReference type="OrthoDB" id="294251at2759"/>
<dbReference type="Gene3D" id="1.10.10.750">
    <property type="entry name" value="Ypt/Rab-GAP domain of gyp1p, domain 1"/>
    <property type="match status" value="1"/>
</dbReference>
<sequence>MMENNKIDETEPRLSVAPTLVDRFGFIKPENSRSAVVTKSAFQLEREERRVRKWRKMIGVGGSDWKHYVRRRPNIVKRRVRKGIPDCLRGLVWQLISGSRDLLLTNPGVYEVTQVVIHVNPADLVVYETSASELDIIRDISRTFPSHVFFQQRHGPGQRSLYNVLKAYSVFDRDVGYVQGMGFIAGLLLLYMSEEDAFWMLVALLKGAVHGPIEGLYLSGLPLVQQYLFQFDHLVKEHLPKLGEHFCQETINPSMYASQWFITVFSYAFPFDLALRIWDVFLYEGIKVVFRVGLALLKSCQDDLVKLPFEDLMHALRNFPKEVTDPDTLLPLAYSIKIEYDFLKEVGQISRRLEELRFKYENVHGKKGLSMLSRGKHKKQLELPGFYFRKQADIQENGEVIQFEEGSHHQKQHLRRHYSRIKTDKHHDLDGEVIQSDGRILTNV</sequence>
<feature type="domain" description="Rab-GAP TBC" evidence="2">
    <location>
        <begin position="83"/>
        <end position="285"/>
    </location>
</feature>
<dbReference type="FunFam" id="1.10.472.80:FF:000027">
    <property type="entry name" value="GTPase activating protein (Evi5)"/>
    <property type="match status" value="1"/>
</dbReference>
<dbReference type="GO" id="GO:0031267">
    <property type="term" value="F:small GTPase binding"/>
    <property type="evidence" value="ECO:0007669"/>
    <property type="project" value="TreeGrafter"/>
</dbReference>
<comment type="caution">
    <text evidence="3">The sequence shown here is derived from an EMBL/GenBank/DDBJ whole genome shotgun (WGS) entry which is preliminary data.</text>
</comment>
<dbReference type="PANTHER" id="PTHR47219:SF9">
    <property type="entry name" value="GTPASE ACTIVATING PROTEIN AND CENTROSOME-ASSOCIATED, ISOFORM B"/>
    <property type="match status" value="1"/>
</dbReference>
<dbReference type="SMART" id="SM00164">
    <property type="entry name" value="TBC"/>
    <property type="match status" value="1"/>
</dbReference>
<dbReference type="Gene3D" id="1.10.8.270">
    <property type="entry name" value="putative rabgap domain of human tbc1 domain family member 14 like domains"/>
    <property type="match status" value="1"/>
</dbReference>
<dbReference type="Proteomes" id="UP001153076">
    <property type="component" value="Unassembled WGS sequence"/>
</dbReference>
<dbReference type="FunFam" id="1.10.10.750:FF:000010">
    <property type="entry name" value="EVI5-like protein isoform X1"/>
    <property type="match status" value="1"/>
</dbReference>
<organism evidence="3 4">
    <name type="scientific">Carnegiea gigantea</name>
    <dbReference type="NCBI Taxonomy" id="171969"/>
    <lineage>
        <taxon>Eukaryota</taxon>
        <taxon>Viridiplantae</taxon>
        <taxon>Streptophyta</taxon>
        <taxon>Embryophyta</taxon>
        <taxon>Tracheophyta</taxon>
        <taxon>Spermatophyta</taxon>
        <taxon>Magnoliopsida</taxon>
        <taxon>eudicotyledons</taxon>
        <taxon>Gunneridae</taxon>
        <taxon>Pentapetalae</taxon>
        <taxon>Caryophyllales</taxon>
        <taxon>Cactineae</taxon>
        <taxon>Cactaceae</taxon>
        <taxon>Cactoideae</taxon>
        <taxon>Echinocereeae</taxon>
        <taxon>Carnegiea</taxon>
    </lineage>
</organism>